<reference evidence="1 2" key="1">
    <citation type="submission" date="2019-08" db="EMBL/GenBank/DDBJ databases">
        <title>Complete genome sequence of Rhodanobacter glycinis strain T01E-68 isolated from tomato root.</title>
        <authorList>
            <person name="Weon H.-Y."/>
            <person name="Lee S.A."/>
        </authorList>
    </citation>
    <scope>NUCLEOTIDE SEQUENCE [LARGE SCALE GENOMIC DNA]</scope>
    <source>
        <strain evidence="1 2">T01E-68</strain>
    </source>
</reference>
<sequence>MSMPEFFDRAPVVCVRDRLADLLGAAGDGVMEYHYADAVRLAGHSCPTVAGAFLLGRAALMTLYPGEIPERGGVSVRMPAPVDDGVTGVTAQVLTLLTGAAAENGFHGLGGQHVRSGLLDFAESVEGGPILFRRNDTGAAVALTLDLSSVPPDPAQRALLGPVLQGNADAAQRRAFGVAWQGRVRRLLLEHADDPAVIRIEQG</sequence>
<organism evidence="1 2">
    <name type="scientific">Rhodanobacter glycinis</name>
    <dbReference type="NCBI Taxonomy" id="582702"/>
    <lineage>
        <taxon>Bacteria</taxon>
        <taxon>Pseudomonadati</taxon>
        <taxon>Pseudomonadota</taxon>
        <taxon>Gammaproteobacteria</taxon>
        <taxon>Lysobacterales</taxon>
        <taxon>Rhodanobacteraceae</taxon>
        <taxon>Rhodanobacter</taxon>
    </lineage>
</organism>
<gene>
    <name evidence="1" type="ORF">CS053_05585</name>
</gene>
<dbReference type="RefSeq" id="WP_147626706.1">
    <property type="nucleotide sequence ID" value="NZ_CP042807.1"/>
</dbReference>
<protein>
    <recommendedName>
        <fullName evidence="3">Formylmethanofuran dehydrogenase subunit E domain-containing protein</fullName>
    </recommendedName>
</protein>
<evidence type="ECO:0000313" key="1">
    <source>
        <dbReference type="EMBL" id="QEE24036.1"/>
    </source>
</evidence>
<dbReference type="KEGG" id="rgl:CS053_05585"/>
<evidence type="ECO:0008006" key="3">
    <source>
        <dbReference type="Google" id="ProtNLM"/>
    </source>
</evidence>
<evidence type="ECO:0000313" key="2">
    <source>
        <dbReference type="Proteomes" id="UP000321807"/>
    </source>
</evidence>
<dbReference type="Proteomes" id="UP000321807">
    <property type="component" value="Chromosome"/>
</dbReference>
<dbReference type="EMBL" id="CP042807">
    <property type="protein sequence ID" value="QEE24036.1"/>
    <property type="molecule type" value="Genomic_DNA"/>
</dbReference>
<proteinExistence type="predicted"/>
<dbReference type="AlphaFoldDB" id="A0A5B9E162"/>
<name>A0A5B9E162_9GAMM</name>
<accession>A0A5B9E162</accession>